<keyword evidence="3" id="KW-0813">Transport</keyword>
<evidence type="ECO:0000313" key="10">
    <source>
        <dbReference type="Proteomes" id="UP000477311"/>
    </source>
</evidence>
<keyword evidence="5 8" id="KW-0812">Transmembrane</keyword>
<organism evidence="9 10">
    <name type="scientific">Limisphaera ngatamarikiensis</name>
    <dbReference type="NCBI Taxonomy" id="1324935"/>
    <lineage>
        <taxon>Bacteria</taxon>
        <taxon>Pseudomonadati</taxon>
        <taxon>Verrucomicrobiota</taxon>
        <taxon>Verrucomicrobiia</taxon>
        <taxon>Limisphaerales</taxon>
        <taxon>Limisphaeraceae</taxon>
        <taxon>Limisphaera</taxon>
    </lineage>
</organism>
<dbReference type="GO" id="GO:0005886">
    <property type="term" value="C:plasma membrane"/>
    <property type="evidence" value="ECO:0007669"/>
    <property type="project" value="UniProtKB-SubCell"/>
</dbReference>
<dbReference type="InterPro" id="IPR002781">
    <property type="entry name" value="TM_pro_TauE-like"/>
</dbReference>
<dbReference type="InterPro" id="IPR052017">
    <property type="entry name" value="TSUP"/>
</dbReference>
<protein>
    <recommendedName>
        <fullName evidence="8">Probable membrane transporter protein</fullName>
    </recommendedName>
</protein>
<evidence type="ECO:0000256" key="6">
    <source>
        <dbReference type="ARBA" id="ARBA00022989"/>
    </source>
</evidence>
<feature type="transmembrane region" description="Helical" evidence="8">
    <location>
        <begin position="47"/>
        <end position="65"/>
    </location>
</feature>
<dbReference type="EMBL" id="JAAKYA010000004">
    <property type="protein sequence ID" value="NGO37814.1"/>
    <property type="molecule type" value="Genomic_DNA"/>
</dbReference>
<keyword evidence="4 8" id="KW-1003">Cell membrane</keyword>
<reference evidence="9 10" key="1">
    <citation type="submission" date="2020-02" db="EMBL/GenBank/DDBJ databases">
        <title>Draft genome sequence of Limisphaera ngatamarikiensis NGM72.4T, a thermophilic Verrucomicrobia grouped in subdivision 3.</title>
        <authorList>
            <person name="Carere C.R."/>
            <person name="Steen J."/>
            <person name="Hugenholtz P."/>
            <person name="Stott M.B."/>
        </authorList>
    </citation>
    <scope>NUCLEOTIDE SEQUENCE [LARGE SCALE GENOMIC DNA]</scope>
    <source>
        <strain evidence="9 10">NGM72.4</strain>
    </source>
</reference>
<evidence type="ECO:0000256" key="1">
    <source>
        <dbReference type="ARBA" id="ARBA00004651"/>
    </source>
</evidence>
<name>A0A6M1RQV3_9BACT</name>
<evidence type="ECO:0000256" key="3">
    <source>
        <dbReference type="ARBA" id="ARBA00022448"/>
    </source>
</evidence>
<evidence type="ECO:0000256" key="7">
    <source>
        <dbReference type="ARBA" id="ARBA00023136"/>
    </source>
</evidence>
<dbReference type="RefSeq" id="WP_165104996.1">
    <property type="nucleotide sequence ID" value="NZ_JAAKYA010000004.1"/>
</dbReference>
<evidence type="ECO:0000256" key="2">
    <source>
        <dbReference type="ARBA" id="ARBA00009142"/>
    </source>
</evidence>
<evidence type="ECO:0000256" key="4">
    <source>
        <dbReference type="ARBA" id="ARBA00022475"/>
    </source>
</evidence>
<sequence length="249" mass="27799">MQSWDHQWLAALAVLFIGLSKAGFGGGLGMLTTPLCALAFPPRDALGMLLPLLCAGDAFSLYYYWGRWEKRCLWYLLPGVIPGVVLGAQWVGRFSPRELNVAIGLIAVGFVLYQVGRDWILRVEGTFQPNSRIGFLFGLGAGITSTFAHGAGPVVSMFLVPQRLPKEIYVGTTVLIFTWINWIKVPFYIANGVITLHTVRQSLLYLPLVPLGVWLGVHLNRRFSEELFSRIVLVTIFLTGLQLIFQFHF</sequence>
<evidence type="ECO:0000256" key="5">
    <source>
        <dbReference type="ARBA" id="ARBA00022692"/>
    </source>
</evidence>
<feature type="transmembrane region" description="Helical" evidence="8">
    <location>
        <begin position="227"/>
        <end position="245"/>
    </location>
</feature>
<feature type="transmembrane region" description="Helical" evidence="8">
    <location>
        <begin position="72"/>
        <end position="92"/>
    </location>
</feature>
<dbReference type="AlphaFoldDB" id="A0A6M1RQV3"/>
<keyword evidence="6 8" id="KW-1133">Transmembrane helix</keyword>
<evidence type="ECO:0000313" key="9">
    <source>
        <dbReference type="EMBL" id="NGO37814.1"/>
    </source>
</evidence>
<feature type="transmembrane region" description="Helical" evidence="8">
    <location>
        <begin position="168"/>
        <end position="190"/>
    </location>
</feature>
<dbReference type="PANTHER" id="PTHR30269">
    <property type="entry name" value="TRANSMEMBRANE PROTEIN YFCA"/>
    <property type="match status" value="1"/>
</dbReference>
<proteinExistence type="inferred from homology"/>
<feature type="transmembrane region" description="Helical" evidence="8">
    <location>
        <begin position="135"/>
        <end position="156"/>
    </location>
</feature>
<keyword evidence="7 8" id="KW-0472">Membrane</keyword>
<gene>
    <name evidence="9" type="ORF">G4L39_00130</name>
</gene>
<comment type="subcellular location">
    <subcellularLocation>
        <location evidence="1 8">Cell membrane</location>
        <topology evidence="1 8">Multi-pass membrane protein</topology>
    </subcellularLocation>
</comment>
<evidence type="ECO:0000256" key="8">
    <source>
        <dbReference type="RuleBase" id="RU363041"/>
    </source>
</evidence>
<dbReference type="Proteomes" id="UP000477311">
    <property type="component" value="Unassembled WGS sequence"/>
</dbReference>
<comment type="caution">
    <text evidence="9">The sequence shown here is derived from an EMBL/GenBank/DDBJ whole genome shotgun (WGS) entry which is preliminary data.</text>
</comment>
<keyword evidence="10" id="KW-1185">Reference proteome</keyword>
<accession>A0A6M1RQV3</accession>
<comment type="similarity">
    <text evidence="2 8">Belongs to the 4-toluene sulfonate uptake permease (TSUP) (TC 2.A.102) family.</text>
</comment>
<feature type="transmembrane region" description="Helical" evidence="8">
    <location>
        <begin position="98"/>
        <end position="115"/>
    </location>
</feature>
<dbReference type="Pfam" id="PF01925">
    <property type="entry name" value="TauE"/>
    <property type="match status" value="1"/>
</dbReference>
<dbReference type="PANTHER" id="PTHR30269:SF37">
    <property type="entry name" value="MEMBRANE TRANSPORTER PROTEIN"/>
    <property type="match status" value="1"/>
</dbReference>